<dbReference type="InterPro" id="IPR001810">
    <property type="entry name" value="F-box_dom"/>
</dbReference>
<dbReference type="SUPFAM" id="SSF81383">
    <property type="entry name" value="F-box domain"/>
    <property type="match status" value="1"/>
</dbReference>
<name>A0ABQ7JTC3_9FUNG</name>
<evidence type="ECO:0000256" key="1">
    <source>
        <dbReference type="SAM" id="MobiDB-lite"/>
    </source>
</evidence>
<comment type="caution">
    <text evidence="3">The sequence shown here is derived from an EMBL/GenBank/DDBJ whole genome shotgun (WGS) entry which is preliminary data.</text>
</comment>
<dbReference type="Pfam" id="PF12937">
    <property type="entry name" value="F-box-like"/>
    <property type="match status" value="1"/>
</dbReference>
<feature type="region of interest" description="Disordered" evidence="1">
    <location>
        <begin position="591"/>
        <end position="646"/>
    </location>
</feature>
<sequence>MVLLPEILSQVSLYLDNESLFACTAVCREWRNIFSPYFWRDVDQTDFPFWWRFLKSTPIAELASLLSSYKNSIRSLRLLDITTVSAALEANLAGIHHLCVGYDRMETHEDYERYYEGDDLSTDAVPGFSVWSPLPTEWDEMIPRAAFQEYKDEDSPRLNVSRAFWRTIQANSGLRQLIIDEADLSEFARIAPGKRWPSYSGALTPAADSFLERTFSKLQSLLHLDVGMHIEDFLLSKLAVLLPNLESFVHSSFPNFDSISLSSTLHHNLRILAFSRCSIDQHQLRSIVKAFPALEDLSVDVFPCGLAAAETIEYEQEGILEHTSLQKLVIRNCYSITSISGVGVRFPTARTVIIDRGEDHRIDEDMLAIDLLQQLMDAFPILDYLEANYICWQEDLVAEAQEPDRLGYPLIVMVFFCKDRFPADHTNLSFLISRLPFLVRLELGEVGGTVLNMIADTCKALVYTRFNIKGCCSCELCNLLTECSMLKECLGSGHVVMAEDVVNGPEWTCLGIEKLNIVVQFDMDWAPAYTEGKVGIRFVGRSGETTFSEEKDTLEWQREAAYSIVRQVYARIGRLKNLIDTPARPLKVEQSEAEAGGAAEIKGKGVTGRVPTIETGEQGQGGSQGKTEKVQASEQPMAGEATNEGDDCGEAGCGEGWALCVQTAIDLHFHNELSQSWNDNSDNIMKEINIVITQHDYIISPELSPS</sequence>
<reference evidence="3 4" key="1">
    <citation type="journal article" date="2020" name="Fungal Divers.">
        <title>Resolving the Mortierellaceae phylogeny through synthesis of multi-gene phylogenetics and phylogenomics.</title>
        <authorList>
            <person name="Vandepol N."/>
            <person name="Liber J."/>
            <person name="Desiro A."/>
            <person name="Na H."/>
            <person name="Kennedy M."/>
            <person name="Barry K."/>
            <person name="Grigoriev I.V."/>
            <person name="Miller A.N."/>
            <person name="O'Donnell K."/>
            <person name="Stajich J.E."/>
            <person name="Bonito G."/>
        </authorList>
    </citation>
    <scope>NUCLEOTIDE SEQUENCE [LARGE SCALE GENOMIC DNA]</scope>
    <source>
        <strain evidence="3 4">AD045</strain>
    </source>
</reference>
<dbReference type="InterPro" id="IPR036047">
    <property type="entry name" value="F-box-like_dom_sf"/>
</dbReference>
<dbReference type="EMBL" id="JAAAIM010000785">
    <property type="protein sequence ID" value="KAG0284329.1"/>
    <property type="molecule type" value="Genomic_DNA"/>
</dbReference>
<dbReference type="Proteomes" id="UP001194696">
    <property type="component" value="Unassembled WGS sequence"/>
</dbReference>
<dbReference type="SUPFAM" id="SSF52047">
    <property type="entry name" value="RNI-like"/>
    <property type="match status" value="1"/>
</dbReference>
<organism evidence="3 4">
    <name type="scientific">Linnemannia gamsii</name>
    <dbReference type="NCBI Taxonomy" id="64522"/>
    <lineage>
        <taxon>Eukaryota</taxon>
        <taxon>Fungi</taxon>
        <taxon>Fungi incertae sedis</taxon>
        <taxon>Mucoromycota</taxon>
        <taxon>Mortierellomycotina</taxon>
        <taxon>Mortierellomycetes</taxon>
        <taxon>Mortierellales</taxon>
        <taxon>Mortierellaceae</taxon>
        <taxon>Linnemannia</taxon>
    </lineage>
</organism>
<dbReference type="Gene3D" id="3.80.10.10">
    <property type="entry name" value="Ribonuclease Inhibitor"/>
    <property type="match status" value="1"/>
</dbReference>
<dbReference type="PROSITE" id="PS50181">
    <property type="entry name" value="FBOX"/>
    <property type="match status" value="1"/>
</dbReference>
<protein>
    <recommendedName>
        <fullName evidence="2">F-box domain-containing protein</fullName>
    </recommendedName>
</protein>
<dbReference type="InterPro" id="IPR032675">
    <property type="entry name" value="LRR_dom_sf"/>
</dbReference>
<evidence type="ECO:0000313" key="3">
    <source>
        <dbReference type="EMBL" id="KAG0284329.1"/>
    </source>
</evidence>
<evidence type="ECO:0000259" key="2">
    <source>
        <dbReference type="PROSITE" id="PS50181"/>
    </source>
</evidence>
<dbReference type="Gene3D" id="1.20.1280.50">
    <property type="match status" value="1"/>
</dbReference>
<dbReference type="SMART" id="SM00256">
    <property type="entry name" value="FBOX"/>
    <property type="match status" value="1"/>
</dbReference>
<gene>
    <name evidence="3" type="ORF">BGZ96_011290</name>
</gene>
<evidence type="ECO:0000313" key="4">
    <source>
        <dbReference type="Proteomes" id="UP001194696"/>
    </source>
</evidence>
<keyword evidence="4" id="KW-1185">Reference proteome</keyword>
<proteinExistence type="predicted"/>
<feature type="domain" description="F-box" evidence="2">
    <location>
        <begin position="1"/>
        <end position="42"/>
    </location>
</feature>
<accession>A0ABQ7JTC3</accession>